<dbReference type="GO" id="GO:0006508">
    <property type="term" value="P:proteolysis"/>
    <property type="evidence" value="ECO:0007669"/>
    <property type="project" value="InterPro"/>
</dbReference>
<dbReference type="RefSeq" id="WP_207926387.1">
    <property type="nucleotide sequence ID" value="NZ_SLWS01000008.1"/>
</dbReference>
<dbReference type="PROSITE" id="PS51826">
    <property type="entry name" value="PSBD"/>
    <property type="match status" value="2"/>
</dbReference>
<dbReference type="Gene3D" id="3.40.50.150">
    <property type="entry name" value="Vaccinia Virus protein VP39"/>
    <property type="match status" value="1"/>
</dbReference>
<dbReference type="InterPro" id="IPR036625">
    <property type="entry name" value="E3-bd_dom_sf"/>
</dbReference>
<dbReference type="GO" id="GO:0005737">
    <property type="term" value="C:cytoplasm"/>
    <property type="evidence" value="ECO:0007669"/>
    <property type="project" value="TreeGrafter"/>
</dbReference>
<evidence type="ECO:0000256" key="2">
    <source>
        <dbReference type="ARBA" id="ARBA00007317"/>
    </source>
</evidence>
<dbReference type="Gene3D" id="3.40.50.1460">
    <property type="match status" value="1"/>
</dbReference>
<keyword evidence="3" id="KW-0808">Transferase</keyword>
<name>A0A4R2J7Q5_9PSEU</name>
<dbReference type="PANTHER" id="PTHR43178:SF5">
    <property type="entry name" value="LIPOAMIDE ACYLTRANSFERASE COMPONENT OF BRANCHED-CHAIN ALPHA-KETO ACID DEHYDROGENASE COMPLEX, MITOCHONDRIAL"/>
    <property type="match status" value="1"/>
</dbReference>
<gene>
    <name evidence="7" type="ORF">EV192_108471</name>
</gene>
<comment type="similarity">
    <text evidence="2">Belongs to the 2-oxoacid dehydrogenase family.</text>
</comment>
<dbReference type="NCBIfam" id="NF047832">
    <property type="entry name" value="caspase_w_EACC1"/>
    <property type="match status" value="1"/>
</dbReference>
<dbReference type="GO" id="GO:0004197">
    <property type="term" value="F:cysteine-type endopeptidase activity"/>
    <property type="evidence" value="ECO:0007669"/>
    <property type="project" value="InterPro"/>
</dbReference>
<dbReference type="PANTHER" id="PTHR43178">
    <property type="entry name" value="DIHYDROLIPOAMIDE ACETYLTRANSFERASE COMPONENT OF PYRUVATE DEHYDROGENASE COMPLEX"/>
    <property type="match status" value="1"/>
</dbReference>
<feature type="domain" description="Peripheral subunit-binding (PSBD)" evidence="6">
    <location>
        <begin position="328"/>
        <end position="365"/>
    </location>
</feature>
<comment type="caution">
    <text evidence="7">The sequence shown here is derived from an EMBL/GenBank/DDBJ whole genome shotgun (WGS) entry which is preliminary data.</text>
</comment>
<dbReference type="Gene3D" id="4.10.320.10">
    <property type="entry name" value="E3-binding domain"/>
    <property type="match status" value="2"/>
</dbReference>
<dbReference type="EMBL" id="SLWS01000008">
    <property type="protein sequence ID" value="TCO55181.1"/>
    <property type="molecule type" value="Genomic_DNA"/>
</dbReference>
<dbReference type="Proteomes" id="UP000295680">
    <property type="component" value="Unassembled WGS sequence"/>
</dbReference>
<keyword evidence="4" id="KW-0012">Acyltransferase</keyword>
<dbReference type="InterPro" id="IPR029063">
    <property type="entry name" value="SAM-dependent_MTases_sf"/>
</dbReference>
<organism evidence="7 8">
    <name type="scientific">Actinocrispum wychmicini</name>
    <dbReference type="NCBI Taxonomy" id="1213861"/>
    <lineage>
        <taxon>Bacteria</taxon>
        <taxon>Bacillati</taxon>
        <taxon>Actinomycetota</taxon>
        <taxon>Actinomycetes</taxon>
        <taxon>Pseudonocardiales</taxon>
        <taxon>Pseudonocardiaceae</taxon>
        <taxon>Actinocrispum</taxon>
    </lineage>
</organism>
<evidence type="ECO:0000313" key="8">
    <source>
        <dbReference type="Proteomes" id="UP000295680"/>
    </source>
</evidence>
<dbReference type="Pfam" id="PF02817">
    <property type="entry name" value="E3_binding"/>
    <property type="match status" value="2"/>
</dbReference>
<evidence type="ECO:0000256" key="3">
    <source>
        <dbReference type="ARBA" id="ARBA00022679"/>
    </source>
</evidence>
<dbReference type="AlphaFoldDB" id="A0A4R2J7Q5"/>
<keyword evidence="8" id="KW-1185">Reference proteome</keyword>
<proteinExistence type="inferred from homology"/>
<dbReference type="Pfam" id="PF00656">
    <property type="entry name" value="Peptidase_C14"/>
    <property type="match status" value="1"/>
</dbReference>
<dbReference type="InterPro" id="IPR004167">
    <property type="entry name" value="PSBD"/>
</dbReference>
<evidence type="ECO:0000256" key="1">
    <source>
        <dbReference type="ARBA" id="ARBA00001938"/>
    </source>
</evidence>
<dbReference type="InterPro" id="IPR011600">
    <property type="entry name" value="Pept_C14_caspase"/>
</dbReference>
<dbReference type="SUPFAM" id="SSF47005">
    <property type="entry name" value="Peripheral subunit-binding domain of 2-oxo acid dehydrogenase complex"/>
    <property type="match status" value="2"/>
</dbReference>
<evidence type="ECO:0000259" key="6">
    <source>
        <dbReference type="PROSITE" id="PS51826"/>
    </source>
</evidence>
<dbReference type="GO" id="GO:0016407">
    <property type="term" value="F:acetyltransferase activity"/>
    <property type="evidence" value="ECO:0007669"/>
    <property type="project" value="TreeGrafter"/>
</dbReference>
<accession>A0A4R2J7Q5</accession>
<evidence type="ECO:0000313" key="7">
    <source>
        <dbReference type="EMBL" id="TCO55181.1"/>
    </source>
</evidence>
<protein>
    <submittedName>
        <fullName evidence="7">Caspase domain-containing protein</fullName>
    </submittedName>
</protein>
<reference evidence="7 8" key="1">
    <citation type="submission" date="2019-03" db="EMBL/GenBank/DDBJ databases">
        <title>Genomic Encyclopedia of Type Strains, Phase IV (KMG-IV): sequencing the most valuable type-strain genomes for metagenomic binning, comparative biology and taxonomic classification.</title>
        <authorList>
            <person name="Goeker M."/>
        </authorList>
    </citation>
    <scope>NUCLEOTIDE SEQUENCE [LARGE SCALE GENOMIC DNA]</scope>
    <source>
        <strain evidence="7 8">DSM 45934</strain>
    </source>
</reference>
<evidence type="ECO:0000256" key="4">
    <source>
        <dbReference type="ARBA" id="ARBA00023315"/>
    </source>
</evidence>
<sequence>MRLPDMERSRAVLVGVARYEDESLHDLPGVHANLQDFHQRLVDERDGAFSGRFCRVLTDPDDIATVGRLLADEAALAEDTLLVYFAGHGLLDHRGRLYLGLRRTSSKHVGVTALPFESVRDAILDSPADNRVLILDCCFSGRAIEAMGDPGSVVSGQIEIHGCYTLTSSPANQPSNAPTGARHTAFTGELLSLLTDGVPAAGEFITLDQTYSHLVKALSARGLPKPQRRATGTVDRLALARNPARSASADSGVPLEILIDVVSEDPAIRERGLRKLVDLALSPNAALTQDAIRKLVHLTNDTSQSVAPPPTPEPDPEPTDGRVITPPYITPLVRNLADEHGVEWRSLTGTGIGGRIRKQDVLDVIEADDSGSSYVTPVVKKLAEDYGIDVTSIKGTGVAGRVRRQDVLAAAKATTDDLDDGYWADCREIVKRIRDHFAHAYADGNLGGYARGIDMGTGRHLHTALTMLPFCSGIELWEYARPNLDWLVHEFDNGWPSWTFWEPFWNELSGHPLYASLSDPRAEFGGRVTIMRGGVQEVTSGGFGIGTMLHRKGVSWSTVDRFLDVLAPGAPFAMAFLGDSYGSSAMTVLRDQQIVTSVETVGAMWLALGRV</sequence>
<feature type="region of interest" description="Disordered" evidence="5">
    <location>
        <begin position="299"/>
        <end position="320"/>
    </location>
</feature>
<feature type="domain" description="Peripheral subunit-binding (PSBD)" evidence="6">
    <location>
        <begin position="374"/>
        <end position="411"/>
    </location>
</feature>
<dbReference type="GO" id="GO:0031405">
    <property type="term" value="F:lipoic acid binding"/>
    <property type="evidence" value="ECO:0007669"/>
    <property type="project" value="TreeGrafter"/>
</dbReference>
<evidence type="ECO:0000256" key="5">
    <source>
        <dbReference type="SAM" id="MobiDB-lite"/>
    </source>
</evidence>
<dbReference type="InterPro" id="IPR050743">
    <property type="entry name" value="2-oxoacid_DH_E2_comp"/>
</dbReference>
<comment type="cofactor">
    <cofactor evidence="1">
        <name>(R)-lipoate</name>
        <dbReference type="ChEBI" id="CHEBI:83088"/>
    </cofactor>
</comment>